<gene>
    <name evidence="8" type="ORF">PGLA1383_LOCUS30239</name>
</gene>
<keyword evidence="4 6" id="KW-1133">Transmembrane helix</keyword>
<sequence length="741" mass="80402">MALAGAPRQVWPELPYAGTLEKKSELLGIWQPRQVEVAMGSLRYYKAGYVESRADFGAGDVEDVGEELPSTLLLYAWLENGEKRIYRFRASGTAEMQVWAQLIREAFNLMSPPTASAGSAGPVARAASRTSSWSGASSWSGNLLGKVTQGAGIAMGQVSQSAGAAIEKSTWLSEKLNLAKSTSSQWMDQMGQQMEEALSSCDEGKTEMLLDKVLYTGMTSDMMPSAVRRAARRIASRNLREAMESGDPTRLKGALVAARRLHAADVPEFAPAVQKFRAVQRLPEGWDVGRMVEERRRGAGKLLTRPDVSGDTSLLALVQLMFDRTNRRVTTRDRRGEQIPLRLEVVRVEEVQNIGKWVDYLVRRDGIREATKLLCSPSGGSLPADFRYVNAETEAPLAEAQALVAMGSWPAKLSRAAVDPLVPQEVVSPITGQPMWVKLPPSTSISPAGEAVLENAILHALPGPELDPNLNEAWLFHGTRPIAAERITQNDFQIDLAGSSTGTLYGRGIYLAENCSKADEYSHPDHKSGLFTMLLCRVALGRLLYSAEVQPDPRFCEESCLQGRFDSVLGDRKACRGTFREFAVFDEDAVLPQDYALHIDAKDVYMVILMDTLNFGIVFPLLPSIAETFGADATQVGSLATAYSVAQVLFTPILGKASDRFGRRPVLLIAVFGTMLSAAVTGLAWNFYILLLARAVNGASGGTAGIANAYIADVTTPEEKAVYISYLSAANSIGIILGPAL</sequence>
<dbReference type="Pfam" id="PF07690">
    <property type="entry name" value="MFS_1"/>
    <property type="match status" value="1"/>
</dbReference>
<reference evidence="8" key="1">
    <citation type="submission" date="2021-02" db="EMBL/GenBank/DDBJ databases">
        <authorList>
            <person name="Dougan E. K."/>
            <person name="Rhodes N."/>
            <person name="Thang M."/>
            <person name="Chan C."/>
        </authorList>
    </citation>
    <scope>NUCLEOTIDE SEQUENCE</scope>
</reference>
<dbReference type="InterPro" id="IPR005829">
    <property type="entry name" value="Sugar_transporter_CS"/>
</dbReference>
<proteinExistence type="predicted"/>
<dbReference type="InterPro" id="IPR001958">
    <property type="entry name" value="Tet-R_TetA/multi-R_MdtG-like"/>
</dbReference>
<protein>
    <recommendedName>
        <fullName evidence="7">Major facilitator superfamily (MFS) profile domain-containing protein</fullName>
    </recommendedName>
</protein>
<organism evidence="8 9">
    <name type="scientific">Polarella glacialis</name>
    <name type="common">Dinoflagellate</name>
    <dbReference type="NCBI Taxonomy" id="89957"/>
    <lineage>
        <taxon>Eukaryota</taxon>
        <taxon>Sar</taxon>
        <taxon>Alveolata</taxon>
        <taxon>Dinophyceae</taxon>
        <taxon>Suessiales</taxon>
        <taxon>Suessiaceae</taxon>
        <taxon>Polarella</taxon>
    </lineage>
</organism>
<dbReference type="InterPro" id="IPR012317">
    <property type="entry name" value="Poly(ADP-ribose)pol_cat_dom"/>
</dbReference>
<feature type="domain" description="Major facilitator superfamily (MFS) profile" evidence="7">
    <location>
        <begin position="600"/>
        <end position="741"/>
    </location>
</feature>
<dbReference type="GO" id="GO:0016020">
    <property type="term" value="C:membrane"/>
    <property type="evidence" value="ECO:0007669"/>
    <property type="project" value="UniProtKB-SubCell"/>
</dbReference>
<keyword evidence="2" id="KW-0813">Transport</keyword>
<evidence type="ECO:0000256" key="6">
    <source>
        <dbReference type="SAM" id="Phobius"/>
    </source>
</evidence>
<dbReference type="Gene3D" id="1.20.1250.20">
    <property type="entry name" value="MFS general substrate transporter like domains"/>
    <property type="match status" value="1"/>
</dbReference>
<name>A0A813FE14_POLGL</name>
<dbReference type="InterPro" id="IPR020846">
    <property type="entry name" value="MFS_dom"/>
</dbReference>
<dbReference type="OrthoDB" id="408436at2759"/>
<evidence type="ECO:0000259" key="7">
    <source>
        <dbReference type="PROSITE" id="PS50850"/>
    </source>
</evidence>
<dbReference type="SUPFAM" id="SSF50729">
    <property type="entry name" value="PH domain-like"/>
    <property type="match status" value="1"/>
</dbReference>
<accession>A0A813FE14</accession>
<feature type="non-terminal residue" evidence="8">
    <location>
        <position position="1"/>
    </location>
</feature>
<dbReference type="PANTHER" id="PTHR23504:SF15">
    <property type="entry name" value="MAJOR FACILITATOR SUPERFAMILY (MFS) PROFILE DOMAIN-CONTAINING PROTEIN"/>
    <property type="match status" value="1"/>
</dbReference>
<feature type="transmembrane region" description="Helical" evidence="6">
    <location>
        <begin position="666"/>
        <end position="688"/>
    </location>
</feature>
<dbReference type="InterPro" id="IPR011701">
    <property type="entry name" value="MFS"/>
</dbReference>
<keyword evidence="9" id="KW-1185">Reference proteome</keyword>
<evidence type="ECO:0000256" key="5">
    <source>
        <dbReference type="ARBA" id="ARBA00023136"/>
    </source>
</evidence>
<comment type="subcellular location">
    <subcellularLocation>
        <location evidence="1">Membrane</location>
        <topology evidence="1">Multi-pass membrane protein</topology>
    </subcellularLocation>
</comment>
<keyword evidence="5 6" id="KW-0472">Membrane</keyword>
<evidence type="ECO:0000313" key="9">
    <source>
        <dbReference type="Proteomes" id="UP000654075"/>
    </source>
</evidence>
<comment type="caution">
    <text evidence="8">The sequence shown here is derived from an EMBL/GenBank/DDBJ whole genome shotgun (WGS) entry which is preliminary data.</text>
</comment>
<dbReference type="SUPFAM" id="SSF103473">
    <property type="entry name" value="MFS general substrate transporter"/>
    <property type="match status" value="1"/>
</dbReference>
<dbReference type="EMBL" id="CAJNNV010025119">
    <property type="protein sequence ID" value="CAE8612442.1"/>
    <property type="molecule type" value="Genomic_DNA"/>
</dbReference>
<dbReference type="GO" id="GO:0022857">
    <property type="term" value="F:transmembrane transporter activity"/>
    <property type="evidence" value="ECO:0007669"/>
    <property type="project" value="InterPro"/>
</dbReference>
<dbReference type="PROSITE" id="PS50850">
    <property type="entry name" value="MFS"/>
    <property type="match status" value="1"/>
</dbReference>
<dbReference type="Proteomes" id="UP000654075">
    <property type="component" value="Unassembled WGS sequence"/>
</dbReference>
<dbReference type="InterPro" id="IPR036259">
    <property type="entry name" value="MFS_trans_sf"/>
</dbReference>
<dbReference type="SUPFAM" id="SSF56399">
    <property type="entry name" value="ADP-ribosylation"/>
    <property type="match status" value="1"/>
</dbReference>
<dbReference type="GO" id="GO:0003950">
    <property type="term" value="F:NAD+ poly-ADP-ribosyltransferase activity"/>
    <property type="evidence" value="ECO:0007669"/>
    <property type="project" value="InterPro"/>
</dbReference>
<dbReference type="PANTHER" id="PTHR23504">
    <property type="entry name" value="MAJOR FACILITATOR SUPERFAMILY DOMAIN-CONTAINING PROTEIN 10"/>
    <property type="match status" value="1"/>
</dbReference>
<evidence type="ECO:0000256" key="2">
    <source>
        <dbReference type="ARBA" id="ARBA00022448"/>
    </source>
</evidence>
<keyword evidence="3 6" id="KW-0812">Transmembrane</keyword>
<dbReference type="PROSITE" id="PS00216">
    <property type="entry name" value="SUGAR_TRANSPORT_1"/>
    <property type="match status" value="1"/>
</dbReference>
<dbReference type="PRINTS" id="PR01035">
    <property type="entry name" value="TCRTETA"/>
</dbReference>
<evidence type="ECO:0000256" key="1">
    <source>
        <dbReference type="ARBA" id="ARBA00004141"/>
    </source>
</evidence>
<evidence type="ECO:0000256" key="3">
    <source>
        <dbReference type="ARBA" id="ARBA00022692"/>
    </source>
</evidence>
<dbReference type="AlphaFoldDB" id="A0A813FE14"/>
<dbReference type="Pfam" id="PF00644">
    <property type="entry name" value="PARP"/>
    <property type="match status" value="1"/>
</dbReference>
<dbReference type="CDD" id="cd17330">
    <property type="entry name" value="MFS_SLC46_TetA_like"/>
    <property type="match status" value="1"/>
</dbReference>
<feature type="non-terminal residue" evidence="8">
    <location>
        <position position="741"/>
    </location>
</feature>
<dbReference type="Gene3D" id="3.90.228.10">
    <property type="match status" value="1"/>
</dbReference>
<evidence type="ECO:0000256" key="4">
    <source>
        <dbReference type="ARBA" id="ARBA00022989"/>
    </source>
</evidence>
<evidence type="ECO:0000313" key="8">
    <source>
        <dbReference type="EMBL" id="CAE8612442.1"/>
    </source>
</evidence>